<gene>
    <name evidence="1" type="ORF">A500_10595</name>
</gene>
<dbReference type="Proteomes" id="UP000013988">
    <property type="component" value="Unassembled WGS sequence"/>
</dbReference>
<dbReference type="EMBL" id="ASRV01000127">
    <property type="protein sequence ID" value="EOR25319.1"/>
    <property type="molecule type" value="Genomic_DNA"/>
</dbReference>
<dbReference type="RefSeq" id="WP_016207465.1">
    <property type="nucleotide sequence ID" value="NZ_ASRV01000127.1"/>
</dbReference>
<accession>R9C7H9</accession>
<evidence type="ECO:0000313" key="1">
    <source>
        <dbReference type="EMBL" id="EOR25319.1"/>
    </source>
</evidence>
<name>R9C7H9_9CLOT</name>
<evidence type="ECO:0000313" key="2">
    <source>
        <dbReference type="Proteomes" id="UP000013988"/>
    </source>
</evidence>
<keyword evidence="2" id="KW-1185">Reference proteome</keyword>
<protein>
    <submittedName>
        <fullName evidence="1">Uncharacterized protein</fullName>
    </submittedName>
</protein>
<sequence>MDEITTTIELVKFFLINDKHSRNSDNYLFYLVARKILGSKGIDIDKIGFKDLFLSIKEYGLPQYETVGRCRRKLQHDFPDLSGCETVSMQRLLNQDTFSEFAI</sequence>
<comment type="caution">
    <text evidence="1">The sequence shown here is derived from an EMBL/GenBank/DDBJ whole genome shotgun (WGS) entry which is preliminary data.</text>
</comment>
<reference evidence="1 2" key="1">
    <citation type="submission" date="2013-03" db="EMBL/GenBank/DDBJ databases">
        <title>Whole genome shotgun sequencing of Clostridium sartagoforme AAU1.</title>
        <authorList>
            <person name="Joshi C.G."/>
            <person name="Duggirala S.M."/>
            <person name="Nathani N.M."/>
            <person name="Bhatt V.D."/>
            <person name="Patel A.K."/>
            <person name="Pandya P.R."/>
            <person name="KaPatel J.A."/>
        </authorList>
    </citation>
    <scope>NUCLEOTIDE SEQUENCE [LARGE SCALE GENOMIC DNA]</scope>
    <source>
        <strain evidence="1 2">AAU1</strain>
    </source>
</reference>
<organism evidence="1 2">
    <name type="scientific">Clostridium sartagoforme AAU1</name>
    <dbReference type="NCBI Taxonomy" id="1202534"/>
    <lineage>
        <taxon>Bacteria</taxon>
        <taxon>Bacillati</taxon>
        <taxon>Bacillota</taxon>
        <taxon>Clostridia</taxon>
        <taxon>Eubacteriales</taxon>
        <taxon>Clostridiaceae</taxon>
        <taxon>Clostridium</taxon>
    </lineage>
</organism>
<dbReference type="OrthoDB" id="2055105at2"/>
<proteinExistence type="predicted"/>
<dbReference type="AlphaFoldDB" id="R9C7H9"/>